<accession>A0A8S9ZI10</accession>
<dbReference type="PROSITE" id="PS00616">
    <property type="entry name" value="HIS_ACID_PHOSPHAT_1"/>
    <property type="match status" value="1"/>
</dbReference>
<dbReference type="GO" id="GO:0016791">
    <property type="term" value="F:phosphatase activity"/>
    <property type="evidence" value="ECO:0007669"/>
    <property type="project" value="UniProtKB-ARBA"/>
</dbReference>
<dbReference type="EMBL" id="JABEBT010000091">
    <property type="protein sequence ID" value="KAF7632872.1"/>
    <property type="molecule type" value="Genomic_DNA"/>
</dbReference>
<dbReference type="InterPro" id="IPR029033">
    <property type="entry name" value="His_PPase_superfam"/>
</dbReference>
<keyword evidence="2" id="KW-1185">Reference proteome</keyword>
<dbReference type="AlphaFoldDB" id="A0A8S9ZI10"/>
<protein>
    <recommendedName>
        <fullName evidence="3">Acid phosphatase</fullName>
    </recommendedName>
</protein>
<dbReference type="SUPFAM" id="SSF53254">
    <property type="entry name" value="Phosphoglycerate mutase-like"/>
    <property type="match status" value="1"/>
</dbReference>
<proteinExistence type="predicted"/>
<name>A0A8S9ZI10_9BILA</name>
<organism evidence="1 2">
    <name type="scientific">Meloidogyne graminicola</name>
    <dbReference type="NCBI Taxonomy" id="189291"/>
    <lineage>
        <taxon>Eukaryota</taxon>
        <taxon>Metazoa</taxon>
        <taxon>Ecdysozoa</taxon>
        <taxon>Nematoda</taxon>
        <taxon>Chromadorea</taxon>
        <taxon>Rhabditida</taxon>
        <taxon>Tylenchina</taxon>
        <taxon>Tylenchomorpha</taxon>
        <taxon>Tylenchoidea</taxon>
        <taxon>Meloidogynidae</taxon>
        <taxon>Meloidogyninae</taxon>
        <taxon>Meloidogyne</taxon>
    </lineage>
</organism>
<gene>
    <name evidence="1" type="ORF">Mgra_00007731</name>
</gene>
<comment type="caution">
    <text evidence="1">The sequence shown here is derived from an EMBL/GenBank/DDBJ whole genome shotgun (WGS) entry which is preliminary data.</text>
</comment>
<evidence type="ECO:0000313" key="2">
    <source>
        <dbReference type="Proteomes" id="UP000605970"/>
    </source>
</evidence>
<dbReference type="InterPro" id="IPR033379">
    <property type="entry name" value="Acid_Pase_AS"/>
</dbReference>
<reference evidence="1" key="1">
    <citation type="journal article" date="2020" name="Ecol. Evol.">
        <title>Genome structure and content of the rice root-knot nematode (Meloidogyne graminicola).</title>
        <authorList>
            <person name="Phan N.T."/>
            <person name="Danchin E.G.J."/>
            <person name="Klopp C."/>
            <person name="Perfus-Barbeoch L."/>
            <person name="Kozlowski D.K."/>
            <person name="Koutsovoulos G.D."/>
            <person name="Lopez-Roques C."/>
            <person name="Bouchez O."/>
            <person name="Zahm M."/>
            <person name="Besnard G."/>
            <person name="Bellafiore S."/>
        </authorList>
    </citation>
    <scope>NUCLEOTIDE SEQUENCE</scope>
    <source>
        <strain evidence="1">VN-18</strain>
    </source>
</reference>
<dbReference type="Gene3D" id="3.40.50.1240">
    <property type="entry name" value="Phosphoglycerate mutase-like"/>
    <property type="match status" value="1"/>
</dbReference>
<dbReference type="OrthoDB" id="258392at2759"/>
<evidence type="ECO:0000313" key="1">
    <source>
        <dbReference type="EMBL" id="KAF7632872.1"/>
    </source>
</evidence>
<evidence type="ECO:0008006" key="3">
    <source>
        <dbReference type="Google" id="ProtNLM"/>
    </source>
</evidence>
<dbReference type="Proteomes" id="UP000605970">
    <property type="component" value="Unassembled WGS sequence"/>
</dbReference>
<sequence length="79" mass="8896">MQFSLIIIFKTLFFKSPIVSMNSLQENLNSLKFVIVVWRHGDRTSTSLFPSDKENSLGKIEKKFGGLGQLTELGAFTTI</sequence>